<evidence type="ECO:0000256" key="1">
    <source>
        <dbReference type="ARBA" id="ARBA00001400"/>
    </source>
</evidence>
<dbReference type="HAMAP" id="MF_00148">
    <property type="entry name" value="UDG"/>
    <property type="match status" value="1"/>
</dbReference>
<gene>
    <name evidence="8" type="primary">ung</name>
    <name evidence="10" type="ORF">Cylst_1019</name>
</gene>
<reference evidence="10 11" key="1">
    <citation type="submission" date="2012-06" db="EMBL/GenBank/DDBJ databases">
        <title>Finished chromosome of genome of Cylindrospermum stagnale PCC 7417.</title>
        <authorList>
            <consortium name="US DOE Joint Genome Institute"/>
            <person name="Gugger M."/>
            <person name="Coursin T."/>
            <person name="Rippka R."/>
            <person name="Tandeau De Marsac N."/>
            <person name="Huntemann M."/>
            <person name="Wei C.-L."/>
            <person name="Han J."/>
            <person name="Detter J.C."/>
            <person name="Han C."/>
            <person name="Tapia R."/>
            <person name="Chen A."/>
            <person name="Kyrpides N."/>
            <person name="Mavromatis K."/>
            <person name="Markowitz V."/>
            <person name="Szeto E."/>
            <person name="Ivanova N."/>
            <person name="Pagani I."/>
            <person name="Pati A."/>
            <person name="Goodwin L."/>
            <person name="Nordberg H.P."/>
            <person name="Cantor M.N."/>
            <person name="Hua S.X."/>
            <person name="Woyke T."/>
            <person name="Kerfeld C.A."/>
        </authorList>
    </citation>
    <scope>NUCLEOTIDE SEQUENCE [LARGE SCALE GENOMIC DNA]</scope>
    <source>
        <strain evidence="10 11">PCC 7417</strain>
    </source>
</reference>
<dbReference type="NCBIfam" id="NF003588">
    <property type="entry name" value="PRK05254.1-1"/>
    <property type="match status" value="1"/>
</dbReference>
<dbReference type="NCBIfam" id="NF003591">
    <property type="entry name" value="PRK05254.1-4"/>
    <property type="match status" value="1"/>
</dbReference>
<dbReference type="GO" id="GO:0097510">
    <property type="term" value="P:base-excision repair, AP site formation via deaminated base removal"/>
    <property type="evidence" value="ECO:0007669"/>
    <property type="project" value="TreeGrafter"/>
</dbReference>
<comment type="catalytic activity">
    <reaction evidence="1 8">
        <text>Hydrolyzes single-stranded DNA or mismatched double-stranded DNA and polynucleotides, releasing free uracil.</text>
        <dbReference type="EC" id="3.2.2.27"/>
    </reaction>
</comment>
<evidence type="ECO:0000256" key="6">
    <source>
        <dbReference type="ARBA" id="ARBA00022801"/>
    </source>
</evidence>
<dbReference type="SMART" id="SM00986">
    <property type="entry name" value="UDG"/>
    <property type="match status" value="1"/>
</dbReference>
<comment type="subcellular location">
    <subcellularLocation>
        <location evidence="8">Cytoplasm</location>
    </subcellularLocation>
</comment>
<evidence type="ECO:0000256" key="4">
    <source>
        <dbReference type="ARBA" id="ARBA00012030"/>
    </source>
</evidence>
<evidence type="ECO:0000313" key="10">
    <source>
        <dbReference type="EMBL" id="AFZ23338.1"/>
    </source>
</evidence>
<dbReference type="PANTHER" id="PTHR11264:SF0">
    <property type="entry name" value="URACIL-DNA GLYCOSYLASE"/>
    <property type="match status" value="1"/>
</dbReference>
<dbReference type="PATRIC" id="fig|56107.3.peg.1155"/>
<dbReference type="OrthoDB" id="9804372at2"/>
<protein>
    <recommendedName>
        <fullName evidence="4 8">Uracil-DNA glycosylase</fullName>
        <shortName evidence="8">UDG</shortName>
        <ecNumber evidence="4 8">3.2.2.27</ecNumber>
    </recommendedName>
</protein>
<dbReference type="Pfam" id="PF03167">
    <property type="entry name" value="UDG"/>
    <property type="match status" value="1"/>
</dbReference>
<dbReference type="HOGENOM" id="CLU_032162_3_0_3"/>
<name>K9WSZ4_9NOST</name>
<evidence type="ECO:0000256" key="3">
    <source>
        <dbReference type="ARBA" id="ARBA00008184"/>
    </source>
</evidence>
<dbReference type="STRING" id="56107.Cylst_1019"/>
<evidence type="ECO:0000256" key="7">
    <source>
        <dbReference type="ARBA" id="ARBA00023204"/>
    </source>
</evidence>
<evidence type="ECO:0000256" key="2">
    <source>
        <dbReference type="ARBA" id="ARBA00002631"/>
    </source>
</evidence>
<dbReference type="Proteomes" id="UP000010475">
    <property type="component" value="Chromosome"/>
</dbReference>
<proteinExistence type="inferred from homology"/>
<keyword evidence="6 8" id="KW-0378">Hydrolase</keyword>
<dbReference type="NCBIfam" id="NF003592">
    <property type="entry name" value="PRK05254.1-5"/>
    <property type="match status" value="1"/>
</dbReference>
<dbReference type="AlphaFoldDB" id="K9WSZ4"/>
<sequence length="226" mass="25592">MTNPKISSSWQAVLTEEFDKPYFRKLQDFLEEERLFDNIYPPDEHVFSAFELTPYEKVNVLLLGQDPYHDENQAHGLCFSVKPGIKLPPSLVNIFKELKADIGFDLPNNGYLVTWAKQGVLMLNAVLTVKAHIPNSHKNKGWETFTDAVISKVNQKTDPVVFVLWGGYAKKKLKLIDTNRHIVIQSAHPSPLSAHNGFFGSKPFSAINSALRSCNKSEIDWQIPNL</sequence>
<feature type="domain" description="Uracil-DNA glycosylase-like" evidence="9">
    <location>
        <begin position="51"/>
        <end position="211"/>
    </location>
</feature>
<dbReference type="EMBL" id="CP003642">
    <property type="protein sequence ID" value="AFZ23338.1"/>
    <property type="molecule type" value="Genomic_DNA"/>
</dbReference>
<keyword evidence="11" id="KW-1185">Reference proteome</keyword>
<dbReference type="EC" id="3.2.2.27" evidence="4 8"/>
<dbReference type="InterPro" id="IPR005122">
    <property type="entry name" value="Uracil-DNA_glycosylase-like"/>
</dbReference>
<keyword evidence="8" id="KW-0963">Cytoplasm</keyword>
<dbReference type="InterPro" id="IPR002043">
    <property type="entry name" value="UDG_fam1"/>
</dbReference>
<dbReference type="SMART" id="SM00987">
    <property type="entry name" value="UreE_C"/>
    <property type="match status" value="1"/>
</dbReference>
<organism evidence="10 11">
    <name type="scientific">Cylindrospermum stagnale PCC 7417</name>
    <dbReference type="NCBI Taxonomy" id="56107"/>
    <lineage>
        <taxon>Bacteria</taxon>
        <taxon>Bacillati</taxon>
        <taxon>Cyanobacteriota</taxon>
        <taxon>Cyanophyceae</taxon>
        <taxon>Nostocales</taxon>
        <taxon>Nostocaceae</taxon>
        <taxon>Cylindrospermum</taxon>
    </lineage>
</organism>
<feature type="active site" description="Proton acceptor" evidence="8">
    <location>
        <position position="66"/>
    </location>
</feature>
<dbReference type="InterPro" id="IPR036895">
    <property type="entry name" value="Uracil-DNA_glycosylase-like_sf"/>
</dbReference>
<evidence type="ECO:0000259" key="9">
    <source>
        <dbReference type="SMART" id="SM00986"/>
    </source>
</evidence>
<keyword evidence="7 8" id="KW-0234">DNA repair</keyword>
<keyword evidence="5 8" id="KW-0227">DNA damage</keyword>
<comment type="function">
    <text evidence="2 8">Excises uracil residues from the DNA which can arise as a result of misincorporation of dUMP residues by DNA polymerase or due to deamination of cytosine.</text>
</comment>
<dbReference type="NCBIfam" id="NF003589">
    <property type="entry name" value="PRK05254.1-2"/>
    <property type="match status" value="1"/>
</dbReference>
<dbReference type="PANTHER" id="PTHR11264">
    <property type="entry name" value="URACIL-DNA GLYCOSYLASE"/>
    <property type="match status" value="1"/>
</dbReference>
<evidence type="ECO:0000256" key="8">
    <source>
        <dbReference type="HAMAP-Rule" id="MF_00148"/>
    </source>
</evidence>
<dbReference type="GO" id="GO:0004844">
    <property type="term" value="F:uracil DNA N-glycosylase activity"/>
    <property type="evidence" value="ECO:0007669"/>
    <property type="project" value="UniProtKB-UniRule"/>
</dbReference>
<dbReference type="GO" id="GO:0005737">
    <property type="term" value="C:cytoplasm"/>
    <property type="evidence" value="ECO:0007669"/>
    <property type="project" value="UniProtKB-SubCell"/>
</dbReference>
<comment type="similarity">
    <text evidence="3 8">Belongs to the uracil-DNA glycosylase (UDG) superfamily. UNG family.</text>
</comment>
<dbReference type="RefSeq" id="WP_015206594.1">
    <property type="nucleotide sequence ID" value="NC_019757.1"/>
</dbReference>
<evidence type="ECO:0000313" key="11">
    <source>
        <dbReference type="Proteomes" id="UP000010475"/>
    </source>
</evidence>
<dbReference type="Gene3D" id="3.40.470.10">
    <property type="entry name" value="Uracil-DNA glycosylase-like domain"/>
    <property type="match status" value="1"/>
</dbReference>
<keyword evidence="10" id="KW-0326">Glycosidase</keyword>
<dbReference type="CDD" id="cd10027">
    <property type="entry name" value="UDG-F1-like"/>
    <property type="match status" value="1"/>
</dbReference>
<dbReference type="SUPFAM" id="SSF52141">
    <property type="entry name" value="Uracil-DNA glycosylase-like"/>
    <property type="match status" value="1"/>
</dbReference>
<evidence type="ECO:0000256" key="5">
    <source>
        <dbReference type="ARBA" id="ARBA00022763"/>
    </source>
</evidence>
<accession>K9WSZ4</accession>
<dbReference type="NCBIfam" id="TIGR00628">
    <property type="entry name" value="ung"/>
    <property type="match status" value="1"/>
</dbReference>
<dbReference type="FunFam" id="3.40.470.10:FF:000001">
    <property type="entry name" value="Uracil-DNA glycosylase"/>
    <property type="match status" value="1"/>
</dbReference>
<dbReference type="KEGG" id="csg:Cylst_1019"/>
<dbReference type="eggNOG" id="COG0692">
    <property type="taxonomic scope" value="Bacteria"/>
</dbReference>